<dbReference type="Gene3D" id="1.20.120.1760">
    <property type="match status" value="1"/>
</dbReference>
<dbReference type="KEGG" id="mou:OU421_04135"/>
<keyword evidence="3" id="KW-0812">Transmembrane</keyword>
<dbReference type="GeneID" id="76834263"/>
<dbReference type="PROSITE" id="PS00379">
    <property type="entry name" value="CDP_ALCOHOL_P_TRANSF"/>
    <property type="match status" value="1"/>
</dbReference>
<dbReference type="GO" id="GO:0016020">
    <property type="term" value="C:membrane"/>
    <property type="evidence" value="ECO:0007669"/>
    <property type="project" value="InterPro"/>
</dbReference>
<dbReference type="EMBL" id="CP113361">
    <property type="protein sequence ID" value="WAI02067.1"/>
    <property type="molecule type" value="Genomic_DNA"/>
</dbReference>
<dbReference type="InterPro" id="IPR048254">
    <property type="entry name" value="CDP_ALCOHOL_P_TRANSF_CS"/>
</dbReference>
<dbReference type="InterPro" id="IPR000462">
    <property type="entry name" value="CDP-OH_P_trans"/>
</dbReference>
<protein>
    <submittedName>
        <fullName evidence="4">CDP-alcohol phosphatidyltransferase family protein</fullName>
    </submittedName>
</protein>
<evidence type="ECO:0000256" key="3">
    <source>
        <dbReference type="SAM" id="Phobius"/>
    </source>
</evidence>
<evidence type="ECO:0000313" key="4">
    <source>
        <dbReference type="EMBL" id="WAI02067.1"/>
    </source>
</evidence>
<dbReference type="RefSeq" id="WP_268187345.1">
    <property type="nucleotide sequence ID" value="NZ_CP113361.1"/>
</dbReference>
<feature type="transmembrane region" description="Helical" evidence="3">
    <location>
        <begin position="55"/>
        <end position="75"/>
    </location>
</feature>
<reference evidence="4" key="1">
    <citation type="submission" date="2022-11" db="EMBL/GenBank/DDBJ databases">
        <title>Complete genome sequence of Methanogenium organophilum DSM 3596.</title>
        <authorList>
            <person name="Chen S.-C."/>
            <person name="Lai S.-J."/>
            <person name="You Y.-T."/>
        </authorList>
    </citation>
    <scope>NUCLEOTIDE SEQUENCE</scope>
    <source>
        <strain evidence="4">DSM 3596</strain>
    </source>
</reference>
<dbReference type="Proteomes" id="UP001163096">
    <property type="component" value="Chromosome"/>
</dbReference>
<gene>
    <name evidence="4" type="ORF">OU421_04135</name>
</gene>
<keyword evidence="5" id="KW-1185">Reference proteome</keyword>
<dbReference type="GO" id="GO:0016780">
    <property type="term" value="F:phosphotransferase activity, for other substituted phosphate groups"/>
    <property type="evidence" value="ECO:0007669"/>
    <property type="project" value="InterPro"/>
</dbReference>
<name>A0A9X9T9F9_METOG</name>
<dbReference type="Pfam" id="PF01066">
    <property type="entry name" value="CDP-OH_P_transf"/>
    <property type="match status" value="1"/>
</dbReference>
<feature type="transmembrane region" description="Helical" evidence="3">
    <location>
        <begin position="174"/>
        <end position="192"/>
    </location>
</feature>
<keyword evidence="3" id="KW-1133">Transmembrane helix</keyword>
<evidence type="ECO:0000256" key="2">
    <source>
        <dbReference type="RuleBase" id="RU003750"/>
    </source>
</evidence>
<comment type="similarity">
    <text evidence="2">Belongs to the CDP-alcohol phosphatidyltransferase class-I family.</text>
</comment>
<feature type="transmembrane region" description="Helical" evidence="3">
    <location>
        <begin position="95"/>
        <end position="127"/>
    </location>
</feature>
<keyword evidence="3" id="KW-0472">Membrane</keyword>
<keyword evidence="1 2" id="KW-0808">Transferase</keyword>
<dbReference type="GO" id="GO:0008654">
    <property type="term" value="P:phospholipid biosynthetic process"/>
    <property type="evidence" value="ECO:0007669"/>
    <property type="project" value="InterPro"/>
</dbReference>
<dbReference type="InterPro" id="IPR043130">
    <property type="entry name" value="CDP-OH_PTrfase_TM_dom"/>
</dbReference>
<proteinExistence type="inferred from homology"/>
<sequence length="198" mass="20875">MTVDNLRPRVQWIVEPVAKGMAKVGFTPNACSVISFLVAIAAGAAFYFEEPILGVVCVLLNAFFDGVDGAIARVMGSAGAKGDFLDHVIDRYADIFIICGIFAGPLASPFIGVFGLTGVLMSSYLGTQSQAVGVGRVYGGILGRADRLLLLIVFGIAAAFIPGAVYAGLTVMDVMLIIFGVFGHITAAQRFYGTWKQL</sequence>
<evidence type="ECO:0000313" key="5">
    <source>
        <dbReference type="Proteomes" id="UP001163096"/>
    </source>
</evidence>
<dbReference type="AlphaFoldDB" id="A0A9X9T9F9"/>
<accession>A0A9X9T9F9</accession>
<feature type="transmembrane region" description="Helical" evidence="3">
    <location>
        <begin position="148"/>
        <end position="168"/>
    </location>
</feature>
<evidence type="ECO:0000256" key="1">
    <source>
        <dbReference type="ARBA" id="ARBA00022679"/>
    </source>
</evidence>
<organism evidence="4 5">
    <name type="scientific">Methanogenium organophilum</name>
    <dbReference type="NCBI Taxonomy" id="2199"/>
    <lineage>
        <taxon>Archaea</taxon>
        <taxon>Methanobacteriati</taxon>
        <taxon>Methanobacteriota</taxon>
        <taxon>Stenosarchaea group</taxon>
        <taxon>Methanomicrobia</taxon>
        <taxon>Methanomicrobiales</taxon>
        <taxon>Methanomicrobiaceae</taxon>
        <taxon>Methanogenium</taxon>
    </lineage>
</organism>
<feature type="transmembrane region" description="Helical" evidence="3">
    <location>
        <begin position="26"/>
        <end position="48"/>
    </location>
</feature>